<dbReference type="Gene3D" id="3.30.470.20">
    <property type="entry name" value="ATP-grasp fold, B domain"/>
    <property type="match status" value="1"/>
</dbReference>
<keyword evidence="9 16" id="KW-0460">Magnesium</keyword>
<accession>A0A1I1X3S6</accession>
<keyword evidence="7 17" id="KW-0547">Nucleotide-binding</keyword>
<dbReference type="GO" id="GO:0008716">
    <property type="term" value="F:D-alanine-D-alanine ligase activity"/>
    <property type="evidence" value="ECO:0007669"/>
    <property type="project" value="UniProtKB-UniRule"/>
</dbReference>
<dbReference type="SUPFAM" id="SSF52440">
    <property type="entry name" value="PreATP-grasp domain"/>
    <property type="match status" value="1"/>
</dbReference>
<evidence type="ECO:0000256" key="6">
    <source>
        <dbReference type="ARBA" id="ARBA00022723"/>
    </source>
</evidence>
<dbReference type="Gene3D" id="3.40.50.20">
    <property type="match status" value="1"/>
</dbReference>
<feature type="domain" description="ATP-grasp" evidence="18">
    <location>
        <begin position="100"/>
        <end position="294"/>
    </location>
</feature>
<protein>
    <recommendedName>
        <fullName evidence="14">D-alanine--D-alanine ligase</fullName>
        <ecNumber evidence="14">6.3.2.4</ecNumber>
    </recommendedName>
    <alternativeName>
        <fullName evidence="14">D-Ala-D-Ala ligase</fullName>
    </alternativeName>
    <alternativeName>
        <fullName evidence="14">D-alanylalanine synthetase</fullName>
    </alternativeName>
</protein>
<feature type="active site" evidence="15">
    <location>
        <position position="14"/>
    </location>
</feature>
<evidence type="ECO:0000313" key="19">
    <source>
        <dbReference type="EMBL" id="SFE00313.1"/>
    </source>
</evidence>
<dbReference type="FunFam" id="3.40.50.20:FF:000031">
    <property type="entry name" value="D-alanine--D-alanine ligase"/>
    <property type="match status" value="1"/>
</dbReference>
<dbReference type="GO" id="GO:0005524">
    <property type="term" value="F:ATP binding"/>
    <property type="evidence" value="ECO:0007669"/>
    <property type="project" value="UniProtKB-UniRule"/>
</dbReference>
<organism evidence="19 20">
    <name type="scientific">Paenibacillus catalpae</name>
    <dbReference type="NCBI Taxonomy" id="1045775"/>
    <lineage>
        <taxon>Bacteria</taxon>
        <taxon>Bacillati</taxon>
        <taxon>Bacillota</taxon>
        <taxon>Bacilli</taxon>
        <taxon>Bacillales</taxon>
        <taxon>Paenibacillaceae</taxon>
        <taxon>Paenibacillus</taxon>
    </lineage>
</organism>
<evidence type="ECO:0000256" key="14">
    <source>
        <dbReference type="HAMAP-Rule" id="MF_00047"/>
    </source>
</evidence>
<comment type="cofactor">
    <cofactor evidence="16">
        <name>Mg(2+)</name>
        <dbReference type="ChEBI" id="CHEBI:18420"/>
    </cofactor>
    <cofactor evidence="16">
        <name>Mn(2+)</name>
        <dbReference type="ChEBI" id="CHEBI:29035"/>
    </cofactor>
    <text evidence="16">Binds 2 magnesium or manganese ions per subunit.</text>
</comment>
<dbReference type="PROSITE" id="PS00843">
    <property type="entry name" value="DALA_DALA_LIGASE_1"/>
    <property type="match status" value="1"/>
</dbReference>
<dbReference type="NCBIfam" id="NF002378">
    <property type="entry name" value="PRK01372.1"/>
    <property type="match status" value="1"/>
</dbReference>
<feature type="binding site" evidence="16">
    <location>
        <position position="249"/>
    </location>
    <ligand>
        <name>Mg(2+)</name>
        <dbReference type="ChEBI" id="CHEBI:18420"/>
        <label>1</label>
    </ligand>
</feature>
<dbReference type="InterPro" id="IPR005905">
    <property type="entry name" value="D_ala_D_ala"/>
</dbReference>
<dbReference type="AlphaFoldDB" id="A0A1I1X3S6"/>
<evidence type="ECO:0000256" key="13">
    <source>
        <dbReference type="ARBA" id="ARBA00023316"/>
    </source>
</evidence>
<evidence type="ECO:0000256" key="11">
    <source>
        <dbReference type="ARBA" id="ARBA00022984"/>
    </source>
</evidence>
<evidence type="ECO:0000256" key="16">
    <source>
        <dbReference type="PIRSR" id="PIRSR039102-3"/>
    </source>
</evidence>
<keyword evidence="10 14" id="KW-0133">Cell shape</keyword>
<feature type="active site" evidence="15">
    <location>
        <position position="272"/>
    </location>
</feature>
<evidence type="ECO:0000256" key="7">
    <source>
        <dbReference type="ARBA" id="ARBA00022741"/>
    </source>
</evidence>
<dbReference type="GO" id="GO:0009252">
    <property type="term" value="P:peptidoglycan biosynthetic process"/>
    <property type="evidence" value="ECO:0007669"/>
    <property type="project" value="UniProtKB-UniRule"/>
</dbReference>
<keyword evidence="13 14" id="KW-0961">Cell wall biogenesis/degradation</keyword>
<dbReference type="Pfam" id="PF01820">
    <property type="entry name" value="Dala_Dala_lig_N"/>
    <property type="match status" value="2"/>
</dbReference>
<keyword evidence="8 17" id="KW-0067">ATP-binding</keyword>
<dbReference type="PIRSF" id="PIRSF039102">
    <property type="entry name" value="Ddl/VanB"/>
    <property type="match status" value="1"/>
</dbReference>
<evidence type="ECO:0000256" key="10">
    <source>
        <dbReference type="ARBA" id="ARBA00022960"/>
    </source>
</evidence>
<dbReference type="UniPathway" id="UPA00219"/>
<evidence type="ECO:0000256" key="1">
    <source>
        <dbReference type="ARBA" id="ARBA00001936"/>
    </source>
</evidence>
<keyword evidence="4 14" id="KW-0963">Cytoplasm</keyword>
<dbReference type="EMBL" id="FOMT01000002">
    <property type="protein sequence ID" value="SFE00313.1"/>
    <property type="molecule type" value="Genomic_DNA"/>
</dbReference>
<dbReference type="EC" id="6.3.2.4" evidence="14"/>
<dbReference type="SMART" id="SM01209">
    <property type="entry name" value="GARS_A"/>
    <property type="match status" value="1"/>
</dbReference>
<reference evidence="20" key="1">
    <citation type="submission" date="2016-10" db="EMBL/GenBank/DDBJ databases">
        <authorList>
            <person name="Varghese N."/>
            <person name="Submissions S."/>
        </authorList>
    </citation>
    <scope>NUCLEOTIDE SEQUENCE [LARGE SCALE GENOMIC DNA]</scope>
    <source>
        <strain evidence="20">CGMCC 1.10784</strain>
    </source>
</reference>
<evidence type="ECO:0000256" key="3">
    <source>
        <dbReference type="ARBA" id="ARBA00010871"/>
    </source>
</evidence>
<dbReference type="NCBIfam" id="TIGR01205">
    <property type="entry name" value="D_ala_D_alaTIGR"/>
    <property type="match status" value="1"/>
</dbReference>
<dbReference type="HAMAP" id="MF_00047">
    <property type="entry name" value="Dala_Dala_lig"/>
    <property type="match status" value="1"/>
</dbReference>
<dbReference type="InterPro" id="IPR011095">
    <property type="entry name" value="Dala_Dala_lig_C"/>
</dbReference>
<comment type="pathway">
    <text evidence="14">Cell wall biogenesis; peptidoglycan biosynthesis.</text>
</comment>
<proteinExistence type="inferred from homology"/>
<feature type="active site" evidence="15">
    <location>
        <position position="143"/>
    </location>
</feature>
<evidence type="ECO:0000256" key="5">
    <source>
        <dbReference type="ARBA" id="ARBA00022598"/>
    </source>
</evidence>
<evidence type="ECO:0000313" key="20">
    <source>
        <dbReference type="Proteomes" id="UP000198855"/>
    </source>
</evidence>
<keyword evidence="6 16" id="KW-0479">Metal-binding</keyword>
<dbReference type="InterPro" id="IPR016185">
    <property type="entry name" value="PreATP-grasp_dom_sf"/>
</dbReference>
<evidence type="ECO:0000259" key="18">
    <source>
        <dbReference type="PROSITE" id="PS50975"/>
    </source>
</evidence>
<evidence type="ECO:0000256" key="9">
    <source>
        <dbReference type="ARBA" id="ARBA00022842"/>
    </source>
</evidence>
<name>A0A1I1X3S6_9BACL</name>
<dbReference type="STRING" id="1045775.SAMN05216378_1939"/>
<evidence type="ECO:0000256" key="15">
    <source>
        <dbReference type="PIRSR" id="PIRSR039102-1"/>
    </source>
</evidence>
<evidence type="ECO:0000256" key="12">
    <source>
        <dbReference type="ARBA" id="ARBA00023211"/>
    </source>
</evidence>
<dbReference type="InterPro" id="IPR011127">
    <property type="entry name" value="Dala_Dala_lig_N"/>
</dbReference>
<dbReference type="GO" id="GO:0071555">
    <property type="term" value="P:cell wall organization"/>
    <property type="evidence" value="ECO:0007669"/>
    <property type="project" value="UniProtKB-KW"/>
</dbReference>
<keyword evidence="5 14" id="KW-0436">Ligase</keyword>
<evidence type="ECO:0000256" key="17">
    <source>
        <dbReference type="PROSITE-ProRule" id="PRU00409"/>
    </source>
</evidence>
<dbReference type="InterPro" id="IPR011761">
    <property type="entry name" value="ATP-grasp"/>
</dbReference>
<comment type="catalytic activity">
    <reaction evidence="14">
        <text>2 D-alanine + ATP = D-alanyl-D-alanine + ADP + phosphate + H(+)</text>
        <dbReference type="Rhea" id="RHEA:11224"/>
        <dbReference type="ChEBI" id="CHEBI:15378"/>
        <dbReference type="ChEBI" id="CHEBI:30616"/>
        <dbReference type="ChEBI" id="CHEBI:43474"/>
        <dbReference type="ChEBI" id="CHEBI:57416"/>
        <dbReference type="ChEBI" id="CHEBI:57822"/>
        <dbReference type="ChEBI" id="CHEBI:456216"/>
        <dbReference type="EC" id="6.3.2.4"/>
    </reaction>
</comment>
<dbReference type="GO" id="GO:0008360">
    <property type="term" value="P:regulation of cell shape"/>
    <property type="evidence" value="ECO:0007669"/>
    <property type="project" value="UniProtKB-KW"/>
</dbReference>
<sequence>MMKIGVIMGGISSEREISLLTGQEMIANLDRSKYEVLPIEINTKRDLIDKTAGIDLALLALHGKYGEDGTVQGTLESLGIPYTGCGVLSSSVSMDKELAKKLIRFDGILTADWINVASMEELAAANVERLGLPVVVKPNSGGSSIATRLVKSHEEIAEAVAEALKWDDSVMIEQFVGGDEITCAVLNGKLLPIVSIQANSEFFDFDSKYQDGGATEEIIELPADVHARVEASALGCYKALKCSVYARIDMIIKDGVPYVLEANTLPGLTKNSLLPKAAKAAGITFSELLDNIIDYSLEERKEK</sequence>
<dbReference type="InterPro" id="IPR000291">
    <property type="entry name" value="D-Ala_lig_Van_CS"/>
</dbReference>
<comment type="cofactor">
    <cofactor evidence="1">
        <name>Mn(2+)</name>
        <dbReference type="ChEBI" id="CHEBI:29035"/>
    </cofactor>
</comment>
<comment type="similarity">
    <text evidence="3 14">Belongs to the D-alanine--D-alanine ligase family.</text>
</comment>
<evidence type="ECO:0000256" key="8">
    <source>
        <dbReference type="ARBA" id="ARBA00022840"/>
    </source>
</evidence>
<feature type="binding site" evidence="16">
    <location>
        <position position="261"/>
    </location>
    <ligand>
        <name>Mg(2+)</name>
        <dbReference type="ChEBI" id="CHEBI:18420"/>
        <label>2</label>
    </ligand>
</feature>
<dbReference type="PANTHER" id="PTHR23132:SF23">
    <property type="entry name" value="D-ALANINE--D-ALANINE LIGASE B"/>
    <property type="match status" value="1"/>
</dbReference>
<evidence type="ECO:0000256" key="2">
    <source>
        <dbReference type="ARBA" id="ARBA00004496"/>
    </source>
</evidence>
<evidence type="ECO:0000256" key="4">
    <source>
        <dbReference type="ARBA" id="ARBA00022490"/>
    </source>
</evidence>
<comment type="subcellular location">
    <subcellularLocation>
        <location evidence="2 14">Cytoplasm</location>
    </subcellularLocation>
</comment>
<gene>
    <name evidence="14" type="primary">ddl</name>
    <name evidence="19" type="ORF">SAMN05216378_1939</name>
</gene>
<dbReference type="Proteomes" id="UP000198855">
    <property type="component" value="Unassembled WGS sequence"/>
</dbReference>
<keyword evidence="12 16" id="KW-0464">Manganese</keyword>
<dbReference type="Pfam" id="PF07478">
    <property type="entry name" value="Dala_Dala_lig_C"/>
    <property type="match status" value="1"/>
</dbReference>
<keyword evidence="20" id="KW-1185">Reference proteome</keyword>
<dbReference type="PANTHER" id="PTHR23132">
    <property type="entry name" value="D-ALANINE--D-ALANINE LIGASE"/>
    <property type="match status" value="1"/>
</dbReference>
<comment type="function">
    <text evidence="14">Cell wall formation.</text>
</comment>
<feature type="binding site" evidence="16">
    <location>
        <position position="261"/>
    </location>
    <ligand>
        <name>Mg(2+)</name>
        <dbReference type="ChEBI" id="CHEBI:18420"/>
        <label>1</label>
    </ligand>
</feature>
<dbReference type="GO" id="GO:0005737">
    <property type="term" value="C:cytoplasm"/>
    <property type="evidence" value="ECO:0007669"/>
    <property type="project" value="UniProtKB-SubCell"/>
</dbReference>
<dbReference type="InterPro" id="IPR013815">
    <property type="entry name" value="ATP_grasp_subdomain_1"/>
</dbReference>
<feature type="binding site" evidence="16">
    <location>
        <position position="263"/>
    </location>
    <ligand>
        <name>Mg(2+)</name>
        <dbReference type="ChEBI" id="CHEBI:18420"/>
        <label>2</label>
    </ligand>
</feature>
<keyword evidence="11 14" id="KW-0573">Peptidoglycan synthesis</keyword>
<dbReference type="GO" id="GO:0046872">
    <property type="term" value="F:metal ion binding"/>
    <property type="evidence" value="ECO:0007669"/>
    <property type="project" value="UniProtKB-KW"/>
</dbReference>
<dbReference type="Gene3D" id="3.30.1490.20">
    <property type="entry name" value="ATP-grasp fold, A domain"/>
    <property type="match status" value="1"/>
</dbReference>
<dbReference type="SUPFAM" id="SSF56059">
    <property type="entry name" value="Glutathione synthetase ATP-binding domain-like"/>
    <property type="match status" value="1"/>
</dbReference>
<dbReference type="PROSITE" id="PS00844">
    <property type="entry name" value="DALA_DALA_LIGASE_2"/>
    <property type="match status" value="1"/>
</dbReference>
<dbReference type="PROSITE" id="PS50975">
    <property type="entry name" value="ATP_GRASP"/>
    <property type="match status" value="1"/>
</dbReference>